<dbReference type="KEGG" id="fil:BN1229_v1_0957"/>
<dbReference type="NCBIfam" id="TIGR03592">
    <property type="entry name" value="yidC_oxa1_cterm"/>
    <property type="match status" value="1"/>
</dbReference>
<feature type="domain" description="Membrane insertase YidC/Oxa/ALB C-terminal" evidence="15">
    <location>
        <begin position="383"/>
        <end position="580"/>
    </location>
</feature>
<dbReference type="EMBL" id="LN829119">
    <property type="protein sequence ID" value="CPR16780.1"/>
    <property type="molecule type" value="Genomic_DNA"/>
</dbReference>
<evidence type="ECO:0000256" key="4">
    <source>
        <dbReference type="ARBA" id="ARBA00022448"/>
    </source>
</evidence>
<dbReference type="HAMAP" id="MF_01810">
    <property type="entry name" value="YidC_type1"/>
    <property type="match status" value="1"/>
</dbReference>
<evidence type="ECO:0000256" key="10">
    <source>
        <dbReference type="ARBA" id="ARBA00023186"/>
    </source>
</evidence>
<dbReference type="GO" id="GO:0032977">
    <property type="term" value="F:membrane insertase activity"/>
    <property type="evidence" value="ECO:0007669"/>
    <property type="project" value="InterPro"/>
</dbReference>
<evidence type="ECO:0000313" key="17">
    <source>
        <dbReference type="EMBL" id="CPR16780.1"/>
    </source>
</evidence>
<dbReference type="NCBIfam" id="TIGR03593">
    <property type="entry name" value="yidC_nterm"/>
    <property type="match status" value="1"/>
</dbReference>
<protein>
    <recommendedName>
        <fullName evidence="3 13">Membrane protein insertase YidC</fullName>
    </recommendedName>
    <alternativeName>
        <fullName evidence="12 13">Foldase YidC</fullName>
    </alternativeName>
    <alternativeName>
        <fullName evidence="11 13">Membrane integrase YidC</fullName>
    </alternativeName>
    <alternativeName>
        <fullName evidence="13">Membrane protein YidC</fullName>
    </alternativeName>
</protein>
<feature type="region of interest" description="Disordered" evidence="14">
    <location>
        <begin position="35"/>
        <end position="84"/>
    </location>
</feature>
<organism evidence="17 18">
    <name type="scientific">Candidatus Filomicrobium marinum</name>
    <dbReference type="NCBI Taxonomy" id="1608628"/>
    <lineage>
        <taxon>Bacteria</taxon>
        <taxon>Pseudomonadati</taxon>
        <taxon>Pseudomonadota</taxon>
        <taxon>Alphaproteobacteria</taxon>
        <taxon>Hyphomicrobiales</taxon>
        <taxon>Hyphomicrobiaceae</taxon>
        <taxon>Filomicrobium</taxon>
    </lineage>
</organism>
<keyword evidence="7 13" id="KW-0653">Protein transport</keyword>
<feature type="domain" description="Membrane insertase YidC N-terminal" evidence="16">
    <location>
        <begin position="85"/>
        <end position="372"/>
    </location>
</feature>
<keyword evidence="6 13" id="KW-0812">Transmembrane</keyword>
<dbReference type="PRINTS" id="PR01900">
    <property type="entry name" value="YIDCPROTEIN"/>
</dbReference>
<evidence type="ECO:0000256" key="7">
    <source>
        <dbReference type="ARBA" id="ARBA00022927"/>
    </source>
</evidence>
<feature type="transmembrane region" description="Helical" evidence="13">
    <location>
        <begin position="12"/>
        <end position="30"/>
    </location>
</feature>
<dbReference type="PANTHER" id="PTHR12428:SF65">
    <property type="entry name" value="CYTOCHROME C OXIDASE ASSEMBLY PROTEIN COX18, MITOCHONDRIAL"/>
    <property type="match status" value="1"/>
</dbReference>
<keyword evidence="10 13" id="KW-0143">Chaperone</keyword>
<evidence type="ECO:0000256" key="9">
    <source>
        <dbReference type="ARBA" id="ARBA00023136"/>
    </source>
</evidence>
<keyword evidence="18" id="KW-1185">Reference proteome</keyword>
<evidence type="ECO:0000256" key="12">
    <source>
        <dbReference type="ARBA" id="ARBA00033342"/>
    </source>
</evidence>
<dbReference type="KEGG" id="fiy:BN1229_v1_0960"/>
<reference evidence="18" key="1">
    <citation type="submission" date="2015-02" db="EMBL/GenBank/DDBJ databases">
        <authorList>
            <person name="Chooi Y.-H."/>
        </authorList>
    </citation>
    <scope>NUCLEOTIDE SEQUENCE [LARGE SCALE GENOMIC DNA]</scope>
    <source>
        <strain evidence="18">strain Y</strain>
    </source>
</reference>
<dbReference type="GO" id="GO:0005886">
    <property type="term" value="C:plasma membrane"/>
    <property type="evidence" value="ECO:0007669"/>
    <property type="project" value="UniProtKB-SubCell"/>
</dbReference>
<feature type="compositionally biased region" description="Low complexity" evidence="14">
    <location>
        <begin position="55"/>
        <end position="72"/>
    </location>
</feature>
<evidence type="ECO:0000313" key="18">
    <source>
        <dbReference type="Proteomes" id="UP000033187"/>
    </source>
</evidence>
<comment type="subunit">
    <text evidence="13">Interacts with the Sec translocase complex via SecD. Specifically interacts with transmembrane segments of nascent integral membrane proteins during membrane integration.</text>
</comment>
<feature type="transmembrane region" description="Helical" evidence="13">
    <location>
        <begin position="509"/>
        <end position="529"/>
    </location>
</feature>
<evidence type="ECO:0000256" key="8">
    <source>
        <dbReference type="ARBA" id="ARBA00022989"/>
    </source>
</evidence>
<sequence>MLSQKPDNSNNLIIAIVLSMAVLLVWQFFFPPPKPPQQPAVEHSETQKPTKTGEVPAAPVAPAAGSSGVAQVPGGGAGTAPAAGRVPLATPSLKGSIGLLGGRIDDVTFVKYHETVDPSSPNVVLFAPADTSRAYFAEYGWIPAAAGSTFKLPQRDTVWTAPEGAKLTHETPVTLTWDNGEGLVFKRTISVDDEYMFKIVDEVQNNTSGDITLHPYARIYRYGTPKIEGFFIQHEGLIGWVGEAGLNEITYSGALEEGGAKKFTDKTGGWLGFTDKYWAATLVPDQSVPYTANMRAVNQRTDTQREAFQADYMRSAITVAAGGSANVSGHLFAGAKRVQTIDRYEADLGILEFNYLVDWGWFYFITKPLYYLLDWLYKHLGNFGLAILAVTVIVKAAFYPLASKAYESMGKMKKLQPEMEKMRQRFPDDKARQQKELMALYQKEKINPLAGCLPILLQIPVFFALYKVLFVSIDMRHAPFFGWIQDLSAPDPTSVFNLFGLLPFMVPEFLHVGAWPLIMGVTMWLQMQLNPAQPDPTQQMIFNWMPVMFTFLLATFPAGLVIYWAWNNVLSLAQQYLIMKRQGVEVPLMGNIKKTLLSVRSLVPGGRKSE</sequence>
<dbReference type="CDD" id="cd20070">
    <property type="entry name" value="5TM_YidC_Alb3"/>
    <property type="match status" value="1"/>
</dbReference>
<dbReference type="InterPro" id="IPR001708">
    <property type="entry name" value="YidC/ALB3/OXA1/COX18"/>
</dbReference>
<keyword evidence="9 13" id="KW-0472">Membrane</keyword>
<name>A0A0D6JCD0_9HYPH</name>
<accession>A0A0D6JCD0</accession>
<evidence type="ECO:0000256" key="5">
    <source>
        <dbReference type="ARBA" id="ARBA00022475"/>
    </source>
</evidence>
<dbReference type="InterPro" id="IPR047196">
    <property type="entry name" value="YidC_ALB_C"/>
</dbReference>
<dbReference type="PANTHER" id="PTHR12428">
    <property type="entry name" value="OXA1"/>
    <property type="match status" value="1"/>
</dbReference>
<evidence type="ECO:0000256" key="11">
    <source>
        <dbReference type="ARBA" id="ARBA00033245"/>
    </source>
</evidence>
<dbReference type="AlphaFoldDB" id="A0A0D6JCD0"/>
<dbReference type="InterPro" id="IPR028053">
    <property type="entry name" value="Membr_insert_YidC_N"/>
</dbReference>
<evidence type="ECO:0000259" key="16">
    <source>
        <dbReference type="Pfam" id="PF14849"/>
    </source>
</evidence>
<dbReference type="InterPro" id="IPR019998">
    <property type="entry name" value="Membr_insert_YidC"/>
</dbReference>
<dbReference type="Gene3D" id="2.70.98.90">
    <property type="match status" value="1"/>
</dbReference>
<dbReference type="RefSeq" id="WP_046476975.1">
    <property type="nucleotide sequence ID" value="NZ_LN829118.1"/>
</dbReference>
<evidence type="ECO:0000256" key="14">
    <source>
        <dbReference type="SAM" id="MobiDB-lite"/>
    </source>
</evidence>
<evidence type="ECO:0000256" key="2">
    <source>
        <dbReference type="ARBA" id="ARBA00010527"/>
    </source>
</evidence>
<evidence type="ECO:0000256" key="3">
    <source>
        <dbReference type="ARBA" id="ARBA00015325"/>
    </source>
</evidence>
<comment type="function">
    <text evidence="13">Required for the insertion and/or proper folding and/or complex formation of integral membrane proteins into the membrane. Involved in integration of membrane proteins that insert both dependently and independently of the Sec translocase complex, as well as at least some lipoproteins. Aids folding of multispanning membrane proteins.</text>
</comment>
<proteinExistence type="inferred from homology"/>
<dbReference type="Proteomes" id="UP000033187">
    <property type="component" value="Chromosome 1"/>
</dbReference>
<gene>
    <name evidence="13 17" type="primary">yidC</name>
    <name evidence="17" type="ORF">YBN1229_v1_0960</name>
</gene>
<evidence type="ECO:0000259" key="15">
    <source>
        <dbReference type="Pfam" id="PF02096"/>
    </source>
</evidence>
<keyword evidence="5 13" id="KW-1003">Cell membrane</keyword>
<comment type="subcellular location">
    <subcellularLocation>
        <location evidence="1">Cell inner membrane</location>
        <topology evidence="1">Multi-pass membrane protein</topology>
    </subcellularLocation>
    <subcellularLocation>
        <location evidence="13">Cell membrane</location>
        <topology evidence="13">Multi-pass membrane protein</topology>
    </subcellularLocation>
</comment>
<keyword evidence="8 13" id="KW-1133">Transmembrane helix</keyword>
<dbReference type="GO" id="GO:0051205">
    <property type="term" value="P:protein insertion into membrane"/>
    <property type="evidence" value="ECO:0007669"/>
    <property type="project" value="TreeGrafter"/>
</dbReference>
<dbReference type="Pfam" id="PF14849">
    <property type="entry name" value="YidC_periplas"/>
    <property type="match status" value="1"/>
</dbReference>
<evidence type="ECO:0000256" key="1">
    <source>
        <dbReference type="ARBA" id="ARBA00004429"/>
    </source>
</evidence>
<dbReference type="CDD" id="cd19961">
    <property type="entry name" value="EcYidC-like_peri"/>
    <property type="match status" value="1"/>
</dbReference>
<dbReference type="InterPro" id="IPR038221">
    <property type="entry name" value="YidC_periplasmic_sf"/>
</dbReference>
<dbReference type="Pfam" id="PF02096">
    <property type="entry name" value="60KD_IMP"/>
    <property type="match status" value="1"/>
</dbReference>
<keyword evidence="4 13" id="KW-0813">Transport</keyword>
<comment type="similarity">
    <text evidence="2 13">Belongs to the OXA1/ALB3/YidC family. Type 1 subfamily.</text>
</comment>
<feature type="transmembrane region" description="Helical" evidence="13">
    <location>
        <begin position="383"/>
        <end position="402"/>
    </location>
</feature>
<feature type="transmembrane region" description="Helical" evidence="13">
    <location>
        <begin position="541"/>
        <end position="566"/>
    </location>
</feature>
<dbReference type="GO" id="GO:0015031">
    <property type="term" value="P:protein transport"/>
    <property type="evidence" value="ECO:0007669"/>
    <property type="project" value="UniProtKB-KW"/>
</dbReference>
<dbReference type="NCBIfam" id="NF002353">
    <property type="entry name" value="PRK01318.1-4"/>
    <property type="match status" value="1"/>
</dbReference>
<evidence type="ECO:0000256" key="6">
    <source>
        <dbReference type="ARBA" id="ARBA00022692"/>
    </source>
</evidence>
<evidence type="ECO:0000256" key="13">
    <source>
        <dbReference type="HAMAP-Rule" id="MF_01810"/>
    </source>
</evidence>
<dbReference type="InterPro" id="IPR028055">
    <property type="entry name" value="YidC/Oxa/ALB_C"/>
</dbReference>
<feature type="transmembrane region" description="Helical" evidence="13">
    <location>
        <begin position="446"/>
        <end position="466"/>
    </location>
</feature>